<dbReference type="CDD" id="cd24163">
    <property type="entry name" value="RWDD2_C"/>
    <property type="match status" value="1"/>
</dbReference>
<keyword evidence="2" id="KW-1185">Reference proteome</keyword>
<name>A0A9P4QP34_9PLEO</name>
<evidence type="ECO:0008006" key="3">
    <source>
        <dbReference type="Google" id="ProtNLM"/>
    </source>
</evidence>
<reference evidence="1" key="1">
    <citation type="journal article" date="2020" name="Stud. Mycol.">
        <title>101 Dothideomycetes genomes: a test case for predicting lifestyles and emergence of pathogens.</title>
        <authorList>
            <person name="Haridas S."/>
            <person name="Albert R."/>
            <person name="Binder M."/>
            <person name="Bloem J."/>
            <person name="Labutti K."/>
            <person name="Salamov A."/>
            <person name="Andreopoulos B."/>
            <person name="Baker S."/>
            <person name="Barry K."/>
            <person name="Bills G."/>
            <person name="Bluhm B."/>
            <person name="Cannon C."/>
            <person name="Castanera R."/>
            <person name="Culley D."/>
            <person name="Daum C."/>
            <person name="Ezra D."/>
            <person name="Gonzalez J."/>
            <person name="Henrissat B."/>
            <person name="Kuo A."/>
            <person name="Liang C."/>
            <person name="Lipzen A."/>
            <person name="Lutzoni F."/>
            <person name="Magnuson J."/>
            <person name="Mondo S."/>
            <person name="Nolan M."/>
            <person name="Ohm R."/>
            <person name="Pangilinan J."/>
            <person name="Park H.-J."/>
            <person name="Ramirez L."/>
            <person name="Alfaro M."/>
            <person name="Sun H."/>
            <person name="Tritt A."/>
            <person name="Yoshinaga Y."/>
            <person name="Zwiers L.-H."/>
            <person name="Turgeon B."/>
            <person name="Goodwin S."/>
            <person name="Spatafora J."/>
            <person name="Crous P."/>
            <person name="Grigoriev I."/>
        </authorList>
    </citation>
    <scope>NUCLEOTIDE SEQUENCE</scope>
    <source>
        <strain evidence="1">CBS 125425</strain>
    </source>
</reference>
<protein>
    <recommendedName>
        <fullName evidence="3">RWD domain-containing protein</fullName>
    </recommendedName>
</protein>
<dbReference type="InterPro" id="IPR059181">
    <property type="entry name" value="RWDD2A-B_C"/>
</dbReference>
<comment type="caution">
    <text evidence="1">The sequence shown here is derived from an EMBL/GenBank/DDBJ whole genome shotgun (WGS) entry which is preliminary data.</text>
</comment>
<sequence>MSDDSRYSLFDDWHVTPAQQRLESELSLLEAMYHNQTQFDVRTYDFKFVDRTALLHLRLPEKYPEEGLPEIIEARGLSKDDARDKIKPVIATLREGEEVLDAVIEAFQSIVAETGGSSLLAPDNEPSNDAAATEANKTVIIWLHHLLALTKRKLALSPAPSIAGMTKPGYPGVMIFTGPANAVKDHVSALKTENWQAFQVRYEAEELWTFGHGMSVREVETIAEVAKAIEAGNEGVLRKESFLKAVGIK</sequence>
<dbReference type="AlphaFoldDB" id="A0A9P4QP34"/>
<dbReference type="CDD" id="cd11605">
    <property type="entry name" value="RWD_DRWD_ELF-like"/>
    <property type="match status" value="1"/>
</dbReference>
<dbReference type="SUPFAM" id="SSF54495">
    <property type="entry name" value="UBC-like"/>
    <property type="match status" value="1"/>
</dbReference>
<accession>A0A9P4QP34</accession>
<proteinExistence type="predicted"/>
<dbReference type="OrthoDB" id="432412at2759"/>
<evidence type="ECO:0000313" key="2">
    <source>
        <dbReference type="Proteomes" id="UP000799444"/>
    </source>
</evidence>
<organism evidence="1 2">
    <name type="scientific">Polyplosphaeria fusca</name>
    <dbReference type="NCBI Taxonomy" id="682080"/>
    <lineage>
        <taxon>Eukaryota</taxon>
        <taxon>Fungi</taxon>
        <taxon>Dikarya</taxon>
        <taxon>Ascomycota</taxon>
        <taxon>Pezizomycotina</taxon>
        <taxon>Dothideomycetes</taxon>
        <taxon>Pleosporomycetidae</taxon>
        <taxon>Pleosporales</taxon>
        <taxon>Tetraplosphaeriaceae</taxon>
        <taxon>Polyplosphaeria</taxon>
    </lineage>
</organism>
<gene>
    <name evidence="1" type="ORF">EJ04DRAFT_499452</name>
</gene>
<dbReference type="PANTHER" id="PTHR15955:SF8">
    <property type="entry name" value="RWD DOMAIN-CONTAINING PROTEIN 2B-RELATED"/>
    <property type="match status" value="1"/>
</dbReference>
<dbReference type="InterPro" id="IPR017359">
    <property type="entry name" value="Phi-like"/>
</dbReference>
<dbReference type="PANTHER" id="PTHR15955">
    <property type="entry name" value="RWD DOMAIN CONTAINING PROTEIN 2"/>
    <property type="match status" value="1"/>
</dbReference>
<evidence type="ECO:0000313" key="1">
    <source>
        <dbReference type="EMBL" id="KAF2731043.1"/>
    </source>
</evidence>
<dbReference type="EMBL" id="ML996204">
    <property type="protein sequence ID" value="KAF2731043.1"/>
    <property type="molecule type" value="Genomic_DNA"/>
</dbReference>
<dbReference type="InterPro" id="IPR016135">
    <property type="entry name" value="UBQ-conjugating_enzyme/RWD"/>
</dbReference>
<dbReference type="Proteomes" id="UP000799444">
    <property type="component" value="Unassembled WGS sequence"/>
</dbReference>